<evidence type="ECO:0000313" key="4">
    <source>
        <dbReference type="EMBL" id="SFC71221.1"/>
    </source>
</evidence>
<sequence>MIKILTTGGVTLAELSGDLDHHTARLMRTDIDRELAEKHPRRLVIDFSSVTFMDSSGIGLIMGRYRIMNEQDGEVIVARPPAYIKKVLRLAGVDRLAPITDDLRGLIPKDIFKEKEAEKIEQTAPQTT</sequence>
<dbReference type="Pfam" id="PF01740">
    <property type="entry name" value="STAS"/>
    <property type="match status" value="1"/>
</dbReference>
<dbReference type="CDD" id="cd07043">
    <property type="entry name" value="STAS_anti-anti-sigma_factors"/>
    <property type="match status" value="1"/>
</dbReference>
<dbReference type="NCBIfam" id="TIGR00377">
    <property type="entry name" value="ant_ant_sig"/>
    <property type="match status" value="1"/>
</dbReference>
<reference evidence="4 5" key="1">
    <citation type="submission" date="2016-10" db="EMBL/GenBank/DDBJ databases">
        <authorList>
            <person name="de Groot N.N."/>
        </authorList>
    </citation>
    <scope>NUCLEOTIDE SEQUENCE [LARGE SCALE GENOMIC DNA]</scope>
    <source>
        <strain evidence="4 5">AR67</strain>
    </source>
</reference>
<dbReference type="OrthoDB" id="9796601at2"/>
<dbReference type="EMBL" id="FOKQ01000018">
    <property type="protein sequence ID" value="SFC71221.1"/>
    <property type="molecule type" value="Genomic_DNA"/>
</dbReference>
<name>A0A1I1LDZ1_RUMAL</name>
<dbReference type="Gene3D" id="3.30.750.24">
    <property type="entry name" value="STAS domain"/>
    <property type="match status" value="1"/>
</dbReference>
<evidence type="ECO:0000256" key="1">
    <source>
        <dbReference type="ARBA" id="ARBA00009013"/>
    </source>
</evidence>
<organism evidence="4 5">
    <name type="scientific">Ruminococcus albus</name>
    <dbReference type="NCBI Taxonomy" id="1264"/>
    <lineage>
        <taxon>Bacteria</taxon>
        <taxon>Bacillati</taxon>
        <taxon>Bacillota</taxon>
        <taxon>Clostridia</taxon>
        <taxon>Eubacteriales</taxon>
        <taxon>Oscillospiraceae</taxon>
        <taxon>Ruminococcus</taxon>
    </lineage>
</organism>
<protein>
    <recommendedName>
        <fullName evidence="2">Anti-sigma factor antagonist</fullName>
    </recommendedName>
</protein>
<proteinExistence type="inferred from homology"/>
<accession>A0A1I1LDZ1</accession>
<dbReference type="PANTHER" id="PTHR33495:SF2">
    <property type="entry name" value="ANTI-SIGMA FACTOR ANTAGONIST TM_1081-RELATED"/>
    <property type="match status" value="1"/>
</dbReference>
<dbReference type="PANTHER" id="PTHR33495">
    <property type="entry name" value="ANTI-SIGMA FACTOR ANTAGONIST TM_1081-RELATED-RELATED"/>
    <property type="match status" value="1"/>
</dbReference>
<dbReference type="RefSeq" id="WP_074961846.1">
    <property type="nucleotide sequence ID" value="NZ_FOKQ01000018.1"/>
</dbReference>
<dbReference type="PROSITE" id="PS50801">
    <property type="entry name" value="STAS"/>
    <property type="match status" value="1"/>
</dbReference>
<dbReference type="InterPro" id="IPR002645">
    <property type="entry name" value="STAS_dom"/>
</dbReference>
<dbReference type="AlphaFoldDB" id="A0A1I1LDZ1"/>
<dbReference type="Proteomes" id="UP000182192">
    <property type="component" value="Unassembled WGS sequence"/>
</dbReference>
<dbReference type="SUPFAM" id="SSF52091">
    <property type="entry name" value="SpoIIaa-like"/>
    <property type="match status" value="1"/>
</dbReference>
<comment type="similarity">
    <text evidence="1 2">Belongs to the anti-sigma-factor antagonist family.</text>
</comment>
<evidence type="ECO:0000256" key="2">
    <source>
        <dbReference type="RuleBase" id="RU003749"/>
    </source>
</evidence>
<evidence type="ECO:0000259" key="3">
    <source>
        <dbReference type="PROSITE" id="PS50801"/>
    </source>
</evidence>
<dbReference type="GO" id="GO:0043856">
    <property type="term" value="F:anti-sigma factor antagonist activity"/>
    <property type="evidence" value="ECO:0007669"/>
    <property type="project" value="InterPro"/>
</dbReference>
<gene>
    <name evidence="4" type="ORF">SAMN02910406_02243</name>
</gene>
<dbReference type="InterPro" id="IPR003658">
    <property type="entry name" value="Anti-sigma_ant"/>
</dbReference>
<dbReference type="InterPro" id="IPR036513">
    <property type="entry name" value="STAS_dom_sf"/>
</dbReference>
<evidence type="ECO:0000313" key="5">
    <source>
        <dbReference type="Proteomes" id="UP000182192"/>
    </source>
</evidence>
<feature type="domain" description="STAS" evidence="3">
    <location>
        <begin position="1"/>
        <end position="93"/>
    </location>
</feature>